<dbReference type="PANTHER" id="PTHR10334">
    <property type="entry name" value="CYSTEINE-RICH SECRETORY PROTEIN-RELATED"/>
    <property type="match status" value="1"/>
</dbReference>
<dbReference type="InterPro" id="IPR014044">
    <property type="entry name" value="CAP_dom"/>
</dbReference>
<organism evidence="3 4">
    <name type="scientific">Oikopleura dioica</name>
    <name type="common">Tunicate</name>
    <dbReference type="NCBI Taxonomy" id="34765"/>
    <lineage>
        <taxon>Eukaryota</taxon>
        <taxon>Metazoa</taxon>
        <taxon>Chordata</taxon>
        <taxon>Tunicata</taxon>
        <taxon>Appendicularia</taxon>
        <taxon>Copelata</taxon>
        <taxon>Oikopleuridae</taxon>
        <taxon>Oikopleura</taxon>
    </lineage>
</organism>
<name>A0ABN7TAY9_OIKDI</name>
<dbReference type="Pfam" id="PF00188">
    <property type="entry name" value="CAP"/>
    <property type="match status" value="1"/>
</dbReference>
<dbReference type="InterPro" id="IPR035940">
    <property type="entry name" value="CAP_sf"/>
</dbReference>
<protein>
    <submittedName>
        <fullName evidence="3">Oidioi.mRNA.OKI2018_I69.chr2.g8259.t1.cds</fullName>
    </submittedName>
</protein>
<dbReference type="SUPFAM" id="SSF55797">
    <property type="entry name" value="PR-1-like"/>
    <property type="match status" value="1"/>
</dbReference>
<dbReference type="PROSITE" id="PS01009">
    <property type="entry name" value="CRISP_1"/>
    <property type="match status" value="1"/>
</dbReference>
<dbReference type="CDD" id="cd05382">
    <property type="entry name" value="CAP_GAPR1-like"/>
    <property type="match status" value="1"/>
</dbReference>
<dbReference type="Gene3D" id="3.40.33.10">
    <property type="entry name" value="CAP"/>
    <property type="match status" value="1"/>
</dbReference>
<keyword evidence="4" id="KW-1185">Reference proteome</keyword>
<feature type="domain" description="SCP" evidence="2">
    <location>
        <begin position="132"/>
        <end position="278"/>
    </location>
</feature>
<evidence type="ECO:0000259" key="2">
    <source>
        <dbReference type="SMART" id="SM00198"/>
    </source>
</evidence>
<dbReference type="InterPro" id="IPR034113">
    <property type="entry name" value="SCP_GAPR1-like"/>
</dbReference>
<dbReference type="InterPro" id="IPR018244">
    <property type="entry name" value="Allrgn_V5/Tpx1_CS"/>
</dbReference>
<dbReference type="PROSITE" id="PS01010">
    <property type="entry name" value="CRISP_2"/>
    <property type="match status" value="1"/>
</dbReference>
<dbReference type="Proteomes" id="UP001158576">
    <property type="component" value="Chromosome 2"/>
</dbReference>
<accession>A0ABN7TAY9</accession>
<feature type="compositionally biased region" description="Acidic residues" evidence="1">
    <location>
        <begin position="53"/>
        <end position="83"/>
    </location>
</feature>
<evidence type="ECO:0000256" key="1">
    <source>
        <dbReference type="SAM" id="MobiDB-lite"/>
    </source>
</evidence>
<reference evidence="3 4" key="1">
    <citation type="submission" date="2021-04" db="EMBL/GenBank/DDBJ databases">
        <authorList>
            <person name="Bliznina A."/>
        </authorList>
    </citation>
    <scope>NUCLEOTIDE SEQUENCE [LARGE SCALE GENOMIC DNA]</scope>
</reference>
<dbReference type="SMART" id="SM00198">
    <property type="entry name" value="SCP"/>
    <property type="match status" value="1"/>
</dbReference>
<dbReference type="PRINTS" id="PR00837">
    <property type="entry name" value="V5TPXLIKE"/>
</dbReference>
<gene>
    <name evidence="3" type="ORF">OKIOD_LOCUS17024</name>
</gene>
<proteinExistence type="predicted"/>
<sequence>MDEEMIADHALVCCSLNQLSTNPNTRLTESTASMSDHEEQWWLFEPIEIDDDPNEVIFSSDDDSFWDTSDSESESDDDSFDDDSSTHGSSDDDCSDDDCSDDDCSDDDCSDDDCSDDDCSDENFNPDKALKAGYKKCLQAHNEKRNLHEDTPPMKLDKILCSQAQEGAEDLGKRNAFAHDTPRYGAGENLFMTSAGKNEDGLSKERCVSFGQSSVNAWYGEIDNYSFSKHGKKNDGVIGHFTQLVWKKSVKLGVGIAKRKDGKTIVLCRYSPAGNMNMSKNLPDQIGDLKCKNC</sequence>
<dbReference type="EMBL" id="OU015567">
    <property type="protein sequence ID" value="CAG5114195.1"/>
    <property type="molecule type" value="Genomic_DNA"/>
</dbReference>
<feature type="region of interest" description="Disordered" evidence="1">
    <location>
        <begin position="53"/>
        <end position="98"/>
    </location>
</feature>
<evidence type="ECO:0000313" key="4">
    <source>
        <dbReference type="Proteomes" id="UP001158576"/>
    </source>
</evidence>
<evidence type="ECO:0000313" key="3">
    <source>
        <dbReference type="EMBL" id="CAG5114195.1"/>
    </source>
</evidence>
<dbReference type="InterPro" id="IPR001283">
    <property type="entry name" value="CRISP-related"/>
</dbReference>